<feature type="compositionally biased region" description="Polar residues" evidence="1">
    <location>
        <begin position="31"/>
        <end position="40"/>
    </location>
</feature>
<evidence type="ECO:0000256" key="1">
    <source>
        <dbReference type="SAM" id="MobiDB-lite"/>
    </source>
</evidence>
<dbReference type="EMBL" id="MLJW01001090">
    <property type="protein sequence ID" value="OIQ80233.1"/>
    <property type="molecule type" value="Genomic_DNA"/>
</dbReference>
<feature type="compositionally biased region" description="Basic and acidic residues" evidence="1">
    <location>
        <begin position="44"/>
        <end position="57"/>
    </location>
</feature>
<accession>A0A1J5Q9C7</accession>
<reference evidence="2" key="1">
    <citation type="submission" date="2016-10" db="EMBL/GenBank/DDBJ databases">
        <title>Sequence of Gallionella enrichment culture.</title>
        <authorList>
            <person name="Poehlein A."/>
            <person name="Muehling M."/>
            <person name="Daniel R."/>
        </authorList>
    </citation>
    <scope>NUCLEOTIDE SEQUENCE</scope>
</reference>
<feature type="region of interest" description="Disordered" evidence="1">
    <location>
        <begin position="1"/>
        <end position="119"/>
    </location>
</feature>
<feature type="compositionally biased region" description="Low complexity" evidence="1">
    <location>
        <begin position="59"/>
        <end position="94"/>
    </location>
</feature>
<gene>
    <name evidence="2" type="ORF">GALL_380220</name>
</gene>
<organism evidence="2">
    <name type="scientific">mine drainage metagenome</name>
    <dbReference type="NCBI Taxonomy" id="410659"/>
    <lineage>
        <taxon>unclassified sequences</taxon>
        <taxon>metagenomes</taxon>
        <taxon>ecological metagenomes</taxon>
    </lineage>
</organism>
<feature type="region of interest" description="Disordered" evidence="1">
    <location>
        <begin position="175"/>
        <end position="227"/>
    </location>
</feature>
<comment type="caution">
    <text evidence="2">The sequence shown here is derived from an EMBL/GenBank/DDBJ whole genome shotgun (WGS) entry which is preliminary data.</text>
</comment>
<protein>
    <submittedName>
        <fullName evidence="2">Uncharacterized protein</fullName>
    </submittedName>
</protein>
<feature type="compositionally biased region" description="Low complexity" evidence="1">
    <location>
        <begin position="201"/>
        <end position="221"/>
    </location>
</feature>
<sequence>MRRSPWIPTSASSAARRVARRRSAARMSSSGNSVVPTITSVDPRPLHPRAETLDRSDWSASPRTSASTTSASSRASHAPRTSAARAYTSAAENATSREYRRTASRTSRSPPGAASSSECVSTTFTITRTSWSVCCNEIERVSSGGAAEKMSPTPCGGAAGSENHPMNAAIPAWATSPTHERSSAGSVRYQARSSSRRRIAEAASRPLASRTRRSVSASVLVDCSRMP</sequence>
<dbReference type="AlphaFoldDB" id="A0A1J5Q9C7"/>
<evidence type="ECO:0000313" key="2">
    <source>
        <dbReference type="EMBL" id="OIQ80233.1"/>
    </source>
</evidence>
<proteinExistence type="predicted"/>
<name>A0A1J5Q9C7_9ZZZZ</name>